<protein>
    <submittedName>
        <fullName evidence="1">DUF6668 family protein</fullName>
    </submittedName>
</protein>
<dbReference type="Proteomes" id="UP000235104">
    <property type="component" value="Unassembled WGS sequence"/>
</dbReference>
<sequence>MTTSEATALDPKPLKRVALNGLGNPLADERLAPEDSRDPLIWLVGAHGGAGVSFLAHSLAPFGDAGQQWPVKDKYPWCVIVARTTRSGLEAAHDLALQEQSNKTDGCRVLGIILVADAPGKLPKSLEQRITVLEKTVPTIWRVSYFEDWRESTLDELPQWSPLDEEPEEEEPKFWQKKKENPNIVHRLVRQIGQDLVDRAREANKHL</sequence>
<reference evidence="1" key="1">
    <citation type="submission" date="2017-12" db="EMBL/GenBank/DDBJ databases">
        <authorList>
            <person name="Thomas-White K."/>
            <person name="Wolfe A.J."/>
        </authorList>
    </citation>
    <scope>NUCLEOTIDE SEQUENCE</scope>
    <source>
        <strain evidence="1">UMB0043</strain>
    </source>
</reference>
<dbReference type="InterPro" id="IPR046609">
    <property type="entry name" value="DUF6668"/>
</dbReference>
<dbReference type="EMBL" id="PKHR02000002">
    <property type="protein sequence ID" value="MEM5984631.1"/>
    <property type="molecule type" value="Genomic_DNA"/>
</dbReference>
<dbReference type="Pfam" id="PF20373">
    <property type="entry name" value="DUF6668"/>
    <property type="match status" value="1"/>
</dbReference>
<comment type="caution">
    <text evidence="1">The sequence shown here is derived from an EMBL/GenBank/DDBJ whole genome shotgun (WGS) entry which is preliminary data.</text>
</comment>
<name>A0ABU9UEI4_9CORY</name>
<gene>
    <name evidence="1" type="ORF">CYJ44_000425</name>
</gene>
<dbReference type="RefSeq" id="WP_070532678.1">
    <property type="nucleotide sequence ID" value="NZ_JAKMUW010000011.1"/>
</dbReference>
<organism evidence="1 2">
    <name type="scientific">Corynebacterium hesseae</name>
    <dbReference type="NCBI Taxonomy" id="2913502"/>
    <lineage>
        <taxon>Bacteria</taxon>
        <taxon>Bacillati</taxon>
        <taxon>Actinomycetota</taxon>
        <taxon>Actinomycetes</taxon>
        <taxon>Mycobacteriales</taxon>
        <taxon>Corynebacteriaceae</taxon>
        <taxon>Corynebacterium</taxon>
    </lineage>
</organism>
<accession>A0ABU9UEI4</accession>
<proteinExistence type="predicted"/>
<keyword evidence="2" id="KW-1185">Reference proteome</keyword>
<evidence type="ECO:0000313" key="1">
    <source>
        <dbReference type="EMBL" id="MEM5984631.1"/>
    </source>
</evidence>
<evidence type="ECO:0000313" key="2">
    <source>
        <dbReference type="Proteomes" id="UP000235104"/>
    </source>
</evidence>